<dbReference type="Proteomes" id="UP001186974">
    <property type="component" value="Unassembled WGS sequence"/>
</dbReference>
<feature type="non-terminal residue" evidence="1">
    <location>
        <position position="314"/>
    </location>
</feature>
<gene>
    <name evidence="1" type="ORF">LTS18_012215</name>
</gene>
<proteinExistence type="predicted"/>
<comment type="caution">
    <text evidence="1">The sequence shown here is derived from an EMBL/GenBank/DDBJ whole genome shotgun (WGS) entry which is preliminary data.</text>
</comment>
<organism evidence="1 2">
    <name type="scientific">Coniosporium uncinatum</name>
    <dbReference type="NCBI Taxonomy" id="93489"/>
    <lineage>
        <taxon>Eukaryota</taxon>
        <taxon>Fungi</taxon>
        <taxon>Dikarya</taxon>
        <taxon>Ascomycota</taxon>
        <taxon>Pezizomycotina</taxon>
        <taxon>Dothideomycetes</taxon>
        <taxon>Dothideomycetes incertae sedis</taxon>
        <taxon>Coniosporium</taxon>
    </lineage>
</organism>
<sequence length="314" mass="35489">MPPSLVQFAEQILEDAKKLERSLSAPPTFLHDTISELPVDLQETRRSVIDATANLNALVRGSGGPIGRIFEMAYCYSDQLAMQAVYHFRIPHAVPLDGDISFKHLADQCSVDEQQMTRLIQRAMTFHVFHEPRPGYVAHTADSRLLVEDSTLYDLTGTLLEDLRPASLKITDAMEKWPSSQEANQTGWQLAYDTDEEMYNHLAKDPERLRRFGQHLVHIARQDPRVVEQIASAYPWSDVQNGKVVDLGGGNGQHSIGVAQRHHSLSFVVQDKPGVSETGQSSLSPELKERVFFMDHDMFEVQPIKDADIYFIRH</sequence>
<evidence type="ECO:0000313" key="1">
    <source>
        <dbReference type="EMBL" id="KAK3052831.1"/>
    </source>
</evidence>
<reference evidence="1" key="1">
    <citation type="submission" date="2024-09" db="EMBL/GenBank/DDBJ databases">
        <title>Black Yeasts Isolated from many extreme environments.</title>
        <authorList>
            <person name="Coleine C."/>
            <person name="Stajich J.E."/>
            <person name="Selbmann L."/>
        </authorList>
    </citation>
    <scope>NUCLEOTIDE SEQUENCE</scope>
    <source>
        <strain evidence="1">CCFEE 5737</strain>
    </source>
</reference>
<name>A0ACC3CXS0_9PEZI</name>
<keyword evidence="2" id="KW-1185">Reference proteome</keyword>
<evidence type="ECO:0000313" key="2">
    <source>
        <dbReference type="Proteomes" id="UP001186974"/>
    </source>
</evidence>
<protein>
    <submittedName>
        <fullName evidence="1">Uncharacterized protein</fullName>
    </submittedName>
</protein>
<dbReference type="EMBL" id="JAWDJW010009955">
    <property type="protein sequence ID" value="KAK3052831.1"/>
    <property type="molecule type" value="Genomic_DNA"/>
</dbReference>
<accession>A0ACC3CXS0</accession>